<proteinExistence type="predicted"/>
<dbReference type="InterPro" id="IPR004370">
    <property type="entry name" value="4-OT-like_dom"/>
</dbReference>
<dbReference type="Gene3D" id="3.30.429.10">
    <property type="entry name" value="Macrophage Migration Inhibitory Factor"/>
    <property type="match status" value="1"/>
</dbReference>
<keyword evidence="4" id="KW-1185">Reference proteome</keyword>
<evidence type="ECO:0000256" key="1">
    <source>
        <dbReference type="ARBA" id="ARBA00023235"/>
    </source>
</evidence>
<dbReference type="EMBL" id="FMCX01000012">
    <property type="protein sequence ID" value="SCF45780.1"/>
    <property type="molecule type" value="Genomic_DNA"/>
</dbReference>
<reference evidence="4" key="1">
    <citation type="submission" date="2016-06" db="EMBL/GenBank/DDBJ databases">
        <authorList>
            <person name="Varghese N."/>
            <person name="Submissions Spin"/>
        </authorList>
    </citation>
    <scope>NUCLEOTIDE SEQUENCE [LARGE SCALE GENOMIC DNA]</scope>
    <source>
        <strain evidence="4">DSM 44830</strain>
    </source>
</reference>
<sequence>MPMVGIYIPDGLLARDGSAALAQDVALAVLRHEGSPLRSPYLENAAVYVHETPVGAVATAAGPAPGVVRVQVMTPPGALSRESQRNLVAEVTRMIAEAVGDPAVVGRTWVTLTEAAEGGWGVAGVALGRAEFAAARAATEGGAPA</sequence>
<evidence type="ECO:0000313" key="4">
    <source>
        <dbReference type="Proteomes" id="UP000199504"/>
    </source>
</evidence>
<dbReference type="GO" id="GO:0016853">
    <property type="term" value="F:isomerase activity"/>
    <property type="evidence" value="ECO:0007669"/>
    <property type="project" value="UniProtKB-KW"/>
</dbReference>
<dbReference type="AlphaFoldDB" id="A0A1C5AKM5"/>
<dbReference type="Pfam" id="PF01361">
    <property type="entry name" value="Tautomerase"/>
    <property type="match status" value="1"/>
</dbReference>
<protein>
    <submittedName>
        <fullName evidence="3">Phenylpyruvate tautomerase PptA, 4-oxalocrotonate tautomerase family</fullName>
    </submittedName>
</protein>
<dbReference type="InterPro" id="IPR014347">
    <property type="entry name" value="Tautomerase/MIF_sf"/>
</dbReference>
<evidence type="ECO:0000259" key="2">
    <source>
        <dbReference type="Pfam" id="PF01361"/>
    </source>
</evidence>
<keyword evidence="3" id="KW-0670">Pyruvate</keyword>
<name>A0A1C5AKM5_9ACTN</name>
<organism evidence="3 4">
    <name type="scientific">Micromonospora mirobrigensis</name>
    <dbReference type="NCBI Taxonomy" id="262898"/>
    <lineage>
        <taxon>Bacteria</taxon>
        <taxon>Bacillati</taxon>
        <taxon>Actinomycetota</taxon>
        <taxon>Actinomycetes</taxon>
        <taxon>Micromonosporales</taxon>
        <taxon>Micromonosporaceae</taxon>
        <taxon>Micromonospora</taxon>
    </lineage>
</organism>
<keyword evidence="1" id="KW-0413">Isomerase</keyword>
<dbReference type="STRING" id="262898.GA0070564_11226"/>
<dbReference type="Proteomes" id="UP000199504">
    <property type="component" value="Unassembled WGS sequence"/>
</dbReference>
<dbReference type="SUPFAM" id="SSF55331">
    <property type="entry name" value="Tautomerase/MIF"/>
    <property type="match status" value="1"/>
</dbReference>
<feature type="domain" description="4-oxalocrotonate tautomerase-like" evidence="2">
    <location>
        <begin position="70"/>
        <end position="128"/>
    </location>
</feature>
<evidence type="ECO:0000313" key="3">
    <source>
        <dbReference type="EMBL" id="SCF45780.1"/>
    </source>
</evidence>
<gene>
    <name evidence="3" type="ORF">GA0070564_11226</name>
</gene>
<accession>A0A1C5AKM5</accession>